<dbReference type="EMBL" id="SSOP01000655">
    <property type="protein sequence ID" value="KAB5587953.1"/>
    <property type="molecule type" value="Genomic_DNA"/>
</dbReference>
<dbReference type="AlphaFoldDB" id="A0A5N5Q8X2"/>
<feature type="compositionally biased region" description="Acidic residues" evidence="1">
    <location>
        <begin position="187"/>
        <end position="201"/>
    </location>
</feature>
<feature type="region of interest" description="Disordered" evidence="1">
    <location>
        <begin position="281"/>
        <end position="468"/>
    </location>
</feature>
<proteinExistence type="predicted"/>
<evidence type="ECO:0000313" key="2">
    <source>
        <dbReference type="EMBL" id="KAB5587953.1"/>
    </source>
</evidence>
<gene>
    <name evidence="2" type="ORF">CTheo_8604</name>
</gene>
<feature type="region of interest" description="Disordered" evidence="1">
    <location>
        <begin position="124"/>
        <end position="201"/>
    </location>
</feature>
<feature type="compositionally biased region" description="Acidic residues" evidence="1">
    <location>
        <begin position="163"/>
        <end position="174"/>
    </location>
</feature>
<feature type="compositionally biased region" description="Acidic residues" evidence="1">
    <location>
        <begin position="124"/>
        <end position="134"/>
    </location>
</feature>
<evidence type="ECO:0000256" key="1">
    <source>
        <dbReference type="SAM" id="MobiDB-lite"/>
    </source>
</evidence>
<feature type="region of interest" description="Disordered" evidence="1">
    <location>
        <begin position="1"/>
        <end position="25"/>
    </location>
</feature>
<feature type="compositionally biased region" description="Low complexity" evidence="1">
    <location>
        <begin position="328"/>
        <end position="337"/>
    </location>
</feature>
<organism evidence="2 3">
    <name type="scientific">Ceratobasidium theobromae</name>
    <dbReference type="NCBI Taxonomy" id="1582974"/>
    <lineage>
        <taxon>Eukaryota</taxon>
        <taxon>Fungi</taxon>
        <taxon>Dikarya</taxon>
        <taxon>Basidiomycota</taxon>
        <taxon>Agaricomycotina</taxon>
        <taxon>Agaricomycetes</taxon>
        <taxon>Cantharellales</taxon>
        <taxon>Ceratobasidiaceae</taxon>
        <taxon>Ceratobasidium</taxon>
    </lineage>
</organism>
<sequence length="468" mass="50377">MPAKNKQPQREAATMPPTGGSSTAAASDEMHMMASKYARQQVNILSQIHRDMHALLGNGAKWLQWKGVSLENKTLIMTNVCYLFPYLYHFENNWAAEELAKAALQHLCDNTKHKNKWLRMTISPDEEAQDEVAEDADRADGADRADSEGVEGAERVEGANSEGAEDDNIGEDQAYDNADQDSRVEAEVEAEGDGDDDDIEDYVCPITASESWKRKRVVDDSDEETSTKLIASSPPCLAACTAPPRPVAHSPSPVHQTTCTVPLHPAAQDHVSLVMKQPRNEQDLFSKSETNSCPSKKMRNNVKKLVQVIPALPGSDRVPDPSSKAKLKPGVKTTTAVPTPPALHQATLPPTSKAKPKDANPPAPALTNQKAKKGYGKAAQPAALATTTAKPKTTPKKVAPAPATANSAPVAQPNVKGKKAAAPVDKTPSTSCPWPKMHPIPLNTDCPLTQHGKKQLIEQSLNSPPPNE</sequence>
<comment type="caution">
    <text evidence="2">The sequence shown here is derived from an EMBL/GenBank/DDBJ whole genome shotgun (WGS) entry which is preliminary data.</text>
</comment>
<protein>
    <submittedName>
        <fullName evidence="2">Uncharacterized protein</fullName>
    </submittedName>
</protein>
<accession>A0A5N5Q8X2</accession>
<name>A0A5N5Q8X2_9AGAM</name>
<dbReference type="Proteomes" id="UP000383932">
    <property type="component" value="Unassembled WGS sequence"/>
</dbReference>
<reference evidence="2 3" key="1">
    <citation type="journal article" date="2019" name="Fungal Biol. Biotechnol.">
        <title>Draft genome sequence of fastidious pathogen Ceratobasidium theobromae, which causes vascular-streak dieback in Theobroma cacao.</title>
        <authorList>
            <person name="Ali S.S."/>
            <person name="Asman A."/>
            <person name="Shao J."/>
            <person name="Firmansyah A.P."/>
            <person name="Susilo A.W."/>
            <person name="Rosmana A."/>
            <person name="McMahon P."/>
            <person name="Junaid M."/>
            <person name="Guest D."/>
            <person name="Kheng T.Y."/>
            <person name="Meinhardt L.W."/>
            <person name="Bailey B.A."/>
        </authorList>
    </citation>
    <scope>NUCLEOTIDE SEQUENCE [LARGE SCALE GENOMIC DNA]</scope>
    <source>
        <strain evidence="2 3">CT2</strain>
    </source>
</reference>
<feature type="compositionally biased region" description="Basic and acidic residues" evidence="1">
    <location>
        <begin position="135"/>
        <end position="157"/>
    </location>
</feature>
<feature type="compositionally biased region" description="Low complexity" evidence="1">
    <location>
        <begin position="376"/>
        <end position="405"/>
    </location>
</feature>
<evidence type="ECO:0000313" key="3">
    <source>
        <dbReference type="Proteomes" id="UP000383932"/>
    </source>
</evidence>
<keyword evidence="3" id="KW-1185">Reference proteome</keyword>